<evidence type="ECO:0000313" key="3">
    <source>
        <dbReference type="Proteomes" id="UP000176974"/>
    </source>
</evidence>
<evidence type="ECO:0000313" key="2">
    <source>
        <dbReference type="EMBL" id="OGZ35134.1"/>
    </source>
</evidence>
<keyword evidence="1" id="KW-0472">Membrane</keyword>
<organism evidence="2 3">
    <name type="scientific">Candidatus Portnoybacteria bacterium RIFCSPHIGHO2_01_FULL_40_12b</name>
    <dbReference type="NCBI Taxonomy" id="1801994"/>
    <lineage>
        <taxon>Bacteria</taxon>
        <taxon>Candidatus Portnoyibacteriota</taxon>
    </lineage>
</organism>
<dbReference type="Proteomes" id="UP000176974">
    <property type="component" value="Unassembled WGS sequence"/>
</dbReference>
<accession>A0A1G2FAN5</accession>
<keyword evidence="1" id="KW-1133">Transmembrane helix</keyword>
<name>A0A1G2FAN5_9BACT</name>
<evidence type="ECO:0008006" key="4">
    <source>
        <dbReference type="Google" id="ProtNLM"/>
    </source>
</evidence>
<sequence length="433" mass="46364">MKAISYKLQTINYNKGQAVIMVVIFFLFISIAIIFGFVGPVIGEVKNARDLIVSKKSYFLAEAGIEDLSYRLKIGRQYSANESLNIDGFSTAITIADLSEDEKEIISTADVLNLIRKVKIKLTIDSGVSFHYGVQVGDGGLVMKNDALVSGNVYSNGLIGGFNDNLVKGDVISAGPGGSVNGIHATGTVYSHNIFNSIIDGDAYYVNISGSTVGGNLYPASPDQPTTTLPISDATINEWETAAAISEITSPCPYVIDSDITLGPVKISCNLEIQGSPTVTLLGPIWIAGNFTAQNDAIIRLDPSLGKKSIAIIADNPFNRLTSSKIELKNTANFQNSGTVGSYILIISQNNSSENNGSERAIEIQNDAFGDLLLYAGHGEILLKNDIFIKEVTAYKIQLQNTANVIYETGLASLFFKSGPGSGYAISGWREVE</sequence>
<gene>
    <name evidence="2" type="ORF">A2815_02220</name>
</gene>
<protein>
    <recommendedName>
        <fullName evidence="4">Type 4 fimbrial biogenesis protein PilX N-terminal domain-containing protein</fullName>
    </recommendedName>
</protein>
<dbReference type="EMBL" id="MHMY01000018">
    <property type="protein sequence ID" value="OGZ35134.1"/>
    <property type="molecule type" value="Genomic_DNA"/>
</dbReference>
<proteinExistence type="predicted"/>
<dbReference type="AlphaFoldDB" id="A0A1G2FAN5"/>
<evidence type="ECO:0000256" key="1">
    <source>
        <dbReference type="SAM" id="Phobius"/>
    </source>
</evidence>
<keyword evidence="1" id="KW-0812">Transmembrane</keyword>
<feature type="transmembrane region" description="Helical" evidence="1">
    <location>
        <begin position="20"/>
        <end position="42"/>
    </location>
</feature>
<comment type="caution">
    <text evidence="2">The sequence shown here is derived from an EMBL/GenBank/DDBJ whole genome shotgun (WGS) entry which is preliminary data.</text>
</comment>
<reference evidence="2 3" key="1">
    <citation type="journal article" date="2016" name="Nat. Commun.">
        <title>Thousands of microbial genomes shed light on interconnected biogeochemical processes in an aquifer system.</title>
        <authorList>
            <person name="Anantharaman K."/>
            <person name="Brown C.T."/>
            <person name="Hug L.A."/>
            <person name="Sharon I."/>
            <person name="Castelle C.J."/>
            <person name="Probst A.J."/>
            <person name="Thomas B.C."/>
            <person name="Singh A."/>
            <person name="Wilkins M.J."/>
            <person name="Karaoz U."/>
            <person name="Brodie E.L."/>
            <person name="Williams K.H."/>
            <person name="Hubbard S.S."/>
            <person name="Banfield J.F."/>
        </authorList>
    </citation>
    <scope>NUCLEOTIDE SEQUENCE [LARGE SCALE GENOMIC DNA]</scope>
</reference>